<dbReference type="SFLD" id="SFLDG01129">
    <property type="entry name" value="C1.5:_HAD__Beta-PGM__Phosphata"/>
    <property type="match status" value="1"/>
</dbReference>
<keyword evidence="3" id="KW-0479">Metal-binding</keyword>
<dbReference type="InterPro" id="IPR023214">
    <property type="entry name" value="HAD_sf"/>
</dbReference>
<evidence type="ECO:0000256" key="2">
    <source>
        <dbReference type="ARBA" id="ARBA00006171"/>
    </source>
</evidence>
<dbReference type="InterPro" id="IPR036412">
    <property type="entry name" value="HAD-like_sf"/>
</dbReference>
<dbReference type="GO" id="GO:0016787">
    <property type="term" value="F:hydrolase activity"/>
    <property type="evidence" value="ECO:0007669"/>
    <property type="project" value="UniProtKB-KW"/>
</dbReference>
<proteinExistence type="inferred from homology"/>
<dbReference type="Pfam" id="PF00702">
    <property type="entry name" value="Hydrolase"/>
    <property type="match status" value="1"/>
</dbReference>
<dbReference type="Gene3D" id="3.40.50.1000">
    <property type="entry name" value="HAD superfamily/HAD-like"/>
    <property type="match status" value="1"/>
</dbReference>
<evidence type="ECO:0000313" key="6">
    <source>
        <dbReference type="Proteomes" id="UP000248795"/>
    </source>
</evidence>
<keyword evidence="5" id="KW-0378">Hydrolase</keyword>
<keyword evidence="4" id="KW-0460">Magnesium</keyword>
<gene>
    <name evidence="5" type="ORF">DK847_07410</name>
</gene>
<evidence type="ECO:0000313" key="5">
    <source>
        <dbReference type="EMBL" id="PZF77150.1"/>
    </source>
</evidence>
<dbReference type="InterPro" id="IPR051600">
    <property type="entry name" value="Beta-PGM-like"/>
</dbReference>
<comment type="caution">
    <text evidence="5">The sequence shown here is derived from an EMBL/GenBank/DDBJ whole genome shotgun (WGS) entry which is preliminary data.</text>
</comment>
<dbReference type="EMBL" id="QKVK01000003">
    <property type="protein sequence ID" value="PZF77150.1"/>
    <property type="molecule type" value="Genomic_DNA"/>
</dbReference>
<sequence>MPGWRRRAEDVPHFIFDCDGVLVDSEPLSMRVDVAILAENGVVMSEEDAHRRFVGRTFAAMLDEMQQEFGVTFPADASAQKDLRLLKLYETDLRAVDGVESALEALGPQHFSVASNSPYERVETALRITGLTRFFGNRITTFEHVARGKPEPDVFIEAARRAGYKPEDCIVVEDSVTGVTAAHRAGCRVLGFTGTHPHPEEQAPKLVAAGARITFARMSDLPEILSERIL</sequence>
<dbReference type="NCBIfam" id="TIGR01509">
    <property type="entry name" value="HAD-SF-IA-v3"/>
    <property type="match status" value="1"/>
</dbReference>
<dbReference type="SFLD" id="SFLDS00003">
    <property type="entry name" value="Haloacid_Dehalogenase"/>
    <property type="match status" value="1"/>
</dbReference>
<dbReference type="Proteomes" id="UP000248795">
    <property type="component" value="Unassembled WGS sequence"/>
</dbReference>
<evidence type="ECO:0000256" key="1">
    <source>
        <dbReference type="ARBA" id="ARBA00001946"/>
    </source>
</evidence>
<dbReference type="PANTHER" id="PTHR46193">
    <property type="entry name" value="6-PHOSPHOGLUCONATE PHOSPHATASE"/>
    <property type="match status" value="1"/>
</dbReference>
<dbReference type="InterPro" id="IPR023198">
    <property type="entry name" value="PGP-like_dom2"/>
</dbReference>
<dbReference type="InterPro" id="IPR006439">
    <property type="entry name" value="HAD-SF_hydro_IA"/>
</dbReference>
<keyword evidence="6" id="KW-1185">Reference proteome</keyword>
<name>A0A2W2AWX7_9HYPH</name>
<reference evidence="6" key="1">
    <citation type="submission" date="2018-06" db="EMBL/GenBank/DDBJ databases">
        <title>Aestuariibacter litoralis strain KCTC 52945T.</title>
        <authorList>
            <person name="Li X."/>
            <person name="Salam N."/>
            <person name="Li J.-L."/>
            <person name="Chen Y.-M."/>
            <person name="Yang Z.-W."/>
            <person name="Zhang L.-Y."/>
            <person name="Han M.-X."/>
            <person name="Xiao M."/>
            <person name="Li W.-J."/>
        </authorList>
    </citation>
    <scope>NUCLEOTIDE SEQUENCE [LARGE SCALE GENOMIC DNA]</scope>
    <source>
        <strain evidence="6">KCTC 52945</strain>
    </source>
</reference>
<evidence type="ECO:0000256" key="4">
    <source>
        <dbReference type="ARBA" id="ARBA00022842"/>
    </source>
</evidence>
<protein>
    <submittedName>
        <fullName evidence="5">Hydrolase</fullName>
    </submittedName>
</protein>
<comment type="cofactor">
    <cofactor evidence="1">
        <name>Mg(2+)</name>
        <dbReference type="ChEBI" id="CHEBI:18420"/>
    </cofactor>
</comment>
<dbReference type="GO" id="GO:0046872">
    <property type="term" value="F:metal ion binding"/>
    <property type="evidence" value="ECO:0007669"/>
    <property type="project" value="UniProtKB-KW"/>
</dbReference>
<organism evidence="5 6">
    <name type="scientific">Aestuariivirga litoralis</name>
    <dbReference type="NCBI Taxonomy" id="2650924"/>
    <lineage>
        <taxon>Bacteria</taxon>
        <taxon>Pseudomonadati</taxon>
        <taxon>Pseudomonadota</taxon>
        <taxon>Alphaproteobacteria</taxon>
        <taxon>Hyphomicrobiales</taxon>
        <taxon>Aestuariivirgaceae</taxon>
        <taxon>Aestuariivirga</taxon>
    </lineage>
</organism>
<dbReference type="PANTHER" id="PTHR46193:SF10">
    <property type="entry name" value="6-PHOSPHOGLUCONATE PHOSPHATASE"/>
    <property type="match status" value="1"/>
</dbReference>
<accession>A0A2W2AWX7</accession>
<comment type="similarity">
    <text evidence="2">Belongs to the HAD-like hydrolase superfamily. CbbY/CbbZ/Gph/YieH family.</text>
</comment>
<dbReference type="AlphaFoldDB" id="A0A2W2AWX7"/>
<dbReference type="SUPFAM" id="SSF56784">
    <property type="entry name" value="HAD-like"/>
    <property type="match status" value="1"/>
</dbReference>
<evidence type="ECO:0000256" key="3">
    <source>
        <dbReference type="ARBA" id="ARBA00022723"/>
    </source>
</evidence>
<dbReference type="Gene3D" id="1.10.150.240">
    <property type="entry name" value="Putative phosphatase, domain 2"/>
    <property type="match status" value="1"/>
</dbReference>